<keyword evidence="4" id="KW-1185">Reference proteome</keyword>
<keyword evidence="2" id="KW-1133">Transmembrane helix</keyword>
<dbReference type="Proteomes" id="UP001156670">
    <property type="component" value="Unassembled WGS sequence"/>
</dbReference>
<organism evidence="3 4">
    <name type="scientific">Dyella acidisoli</name>
    <dbReference type="NCBI Taxonomy" id="1867834"/>
    <lineage>
        <taxon>Bacteria</taxon>
        <taxon>Pseudomonadati</taxon>
        <taxon>Pseudomonadota</taxon>
        <taxon>Gammaproteobacteria</taxon>
        <taxon>Lysobacterales</taxon>
        <taxon>Rhodanobacteraceae</taxon>
        <taxon>Dyella</taxon>
    </lineage>
</organism>
<evidence type="ECO:0000256" key="1">
    <source>
        <dbReference type="SAM" id="MobiDB-lite"/>
    </source>
</evidence>
<proteinExistence type="predicted"/>
<accession>A0ABQ5XT87</accession>
<comment type="caution">
    <text evidence="3">The sequence shown here is derived from an EMBL/GenBank/DDBJ whole genome shotgun (WGS) entry which is preliminary data.</text>
</comment>
<feature type="transmembrane region" description="Helical" evidence="2">
    <location>
        <begin position="170"/>
        <end position="190"/>
    </location>
</feature>
<feature type="transmembrane region" description="Helical" evidence="2">
    <location>
        <begin position="21"/>
        <end position="45"/>
    </location>
</feature>
<protein>
    <submittedName>
        <fullName evidence="3">Uncharacterized protein</fullName>
    </submittedName>
</protein>
<evidence type="ECO:0000256" key="2">
    <source>
        <dbReference type="SAM" id="Phobius"/>
    </source>
</evidence>
<feature type="region of interest" description="Disordered" evidence="1">
    <location>
        <begin position="211"/>
        <end position="230"/>
    </location>
</feature>
<keyword evidence="2" id="KW-0472">Membrane</keyword>
<dbReference type="EMBL" id="BSOB01000046">
    <property type="protein sequence ID" value="GLQ94788.1"/>
    <property type="molecule type" value="Genomic_DNA"/>
</dbReference>
<keyword evidence="2" id="KW-0812">Transmembrane</keyword>
<reference evidence="4" key="1">
    <citation type="journal article" date="2019" name="Int. J. Syst. Evol. Microbiol.">
        <title>The Global Catalogue of Microorganisms (GCM) 10K type strain sequencing project: providing services to taxonomists for standard genome sequencing and annotation.</title>
        <authorList>
            <consortium name="The Broad Institute Genomics Platform"/>
            <consortium name="The Broad Institute Genome Sequencing Center for Infectious Disease"/>
            <person name="Wu L."/>
            <person name="Ma J."/>
        </authorList>
    </citation>
    <scope>NUCLEOTIDE SEQUENCE [LARGE SCALE GENOMIC DNA]</scope>
    <source>
        <strain evidence="4">NBRC 111980</strain>
    </source>
</reference>
<gene>
    <name evidence="3" type="ORF">GCM10007901_37400</name>
</gene>
<name>A0ABQ5XT87_9GAMM</name>
<evidence type="ECO:0000313" key="3">
    <source>
        <dbReference type="EMBL" id="GLQ94788.1"/>
    </source>
</evidence>
<feature type="compositionally biased region" description="Polar residues" evidence="1">
    <location>
        <begin position="211"/>
        <end position="222"/>
    </location>
</feature>
<sequence length="720" mass="78816">MTSEDNADRMLAKVAAFPFRIGHRYVCCVSILTLLVGLVACSYRAPDKTKLYAKTAVSESLAITAAKAQVGLKSENDSPLDTAAVSASPSTELAQVNASLGAYTTPRGRNSKQAVAAIDRVVGDVSVTLSSASAIDVAPLTGASEVDTSNAPLPSIVRPANERSGSDFPWFWLLAALALIAMIWTGSAHYRRRRVETLGKTCSEATDVAVQSVQTSPQPNSERSSEDATPVRFEAVTASETPHVETGRIDFSWLEWSYQALDYEGYEHWDAAAPIDFLPASLSAYIAQATPEADELPLESVGGEEVRFVEENENVSVRASRDNPLSELFDQLEAIAIPDGEDIPALLIERDSTLPNVMGMSSEPAQSFILEAWERLLRQTIPDTETLTLPWLLVSTLLLRADNANHREAESLYEEARKWIDLGMASDVERPATWLARHIDIDLRRAKRQKGASRLLSLRGMQSRYAEDLAGGEPTILLVWIDALIFLAECQFGDVALAKYSEAEAICVHLCELPASADVAQRRRADILRQRAAIEEGGARLKSLDTAQTLLDLLYKRVPSGDNALAVALTALARGNVLPPEQAKEAYSHALMHAFMAEGELHLRSESLQCRLAVQWAYENLPGMSVQSNVAIGLSTRLEALHVQHPETVLRMAQIYLRNADFARASELCEKAWRNGRATPTLLATWQEACRQWGSASTQPEQLIAQQQATRQLSIASAMR</sequence>
<evidence type="ECO:0000313" key="4">
    <source>
        <dbReference type="Proteomes" id="UP001156670"/>
    </source>
</evidence>